<evidence type="ECO:0000313" key="9">
    <source>
        <dbReference type="Proteomes" id="UP000022910"/>
    </source>
</evidence>
<accession>A0A015I9H2</accession>
<dbReference type="SUPFAM" id="SSF56112">
    <property type="entry name" value="Protein kinase-like (PK-like)"/>
    <property type="match status" value="1"/>
</dbReference>
<dbReference type="InterPro" id="IPR000719">
    <property type="entry name" value="Prot_kinase_dom"/>
</dbReference>
<dbReference type="EMBL" id="JEMT01029959">
    <property type="protein sequence ID" value="EXX50435.1"/>
    <property type="molecule type" value="Genomic_DNA"/>
</dbReference>
<dbReference type="Gene3D" id="1.20.58.60">
    <property type="match status" value="2"/>
</dbReference>
<keyword evidence="9" id="KW-1185">Reference proteome</keyword>
<keyword evidence="6" id="KW-0175">Coiled coil</keyword>
<dbReference type="InterPro" id="IPR001245">
    <property type="entry name" value="Ser-Thr/Tyr_kinase_cat_dom"/>
</dbReference>
<dbReference type="InterPro" id="IPR011009">
    <property type="entry name" value="Kinase-like_dom_sf"/>
</dbReference>
<evidence type="ECO:0000256" key="3">
    <source>
        <dbReference type="ARBA" id="ARBA00022777"/>
    </source>
</evidence>
<dbReference type="PANTHER" id="PTHR44329:SF288">
    <property type="entry name" value="MITOGEN-ACTIVATED PROTEIN KINASE KINASE KINASE 20"/>
    <property type="match status" value="1"/>
</dbReference>
<comment type="caution">
    <text evidence="8">The sequence shown here is derived from an EMBL/GenBank/DDBJ whole genome shotgun (WGS) entry which is preliminary data.</text>
</comment>
<keyword evidence="2 5" id="KW-0547">Nucleotide-binding</keyword>
<keyword evidence="1" id="KW-0808">Transferase</keyword>
<dbReference type="PROSITE" id="PS50011">
    <property type="entry name" value="PROTEIN_KINASE_DOM"/>
    <property type="match status" value="1"/>
</dbReference>
<gene>
    <name evidence="8" type="ORF">RirG_270870</name>
</gene>
<keyword evidence="4 5" id="KW-0067">ATP-binding</keyword>
<keyword evidence="3" id="KW-0418">Kinase</keyword>
<feature type="binding site" evidence="5">
    <location>
        <position position="63"/>
    </location>
    <ligand>
        <name>ATP</name>
        <dbReference type="ChEBI" id="CHEBI:30616"/>
    </ligand>
</feature>
<dbReference type="Proteomes" id="UP000022910">
    <property type="component" value="Unassembled WGS sequence"/>
</dbReference>
<name>A0A015I9H2_RHIIW</name>
<evidence type="ECO:0000256" key="6">
    <source>
        <dbReference type="SAM" id="Coils"/>
    </source>
</evidence>
<dbReference type="Gene3D" id="1.10.510.10">
    <property type="entry name" value="Transferase(Phosphotransferase) domain 1"/>
    <property type="match status" value="1"/>
</dbReference>
<reference evidence="8 9" key="1">
    <citation type="submission" date="2014-02" db="EMBL/GenBank/DDBJ databases">
        <title>Single nucleus genome sequencing reveals high similarity among nuclei of an endomycorrhizal fungus.</title>
        <authorList>
            <person name="Lin K."/>
            <person name="Geurts R."/>
            <person name="Zhang Z."/>
            <person name="Limpens E."/>
            <person name="Saunders D.G."/>
            <person name="Mu D."/>
            <person name="Pang E."/>
            <person name="Cao H."/>
            <person name="Cha H."/>
            <person name="Lin T."/>
            <person name="Zhou Q."/>
            <person name="Shang Y."/>
            <person name="Li Y."/>
            <person name="Ivanov S."/>
            <person name="Sharma T."/>
            <person name="Velzen R.V."/>
            <person name="Ruijter N.D."/>
            <person name="Aanen D.K."/>
            <person name="Win J."/>
            <person name="Kamoun S."/>
            <person name="Bisseling T."/>
            <person name="Huang S."/>
        </authorList>
    </citation>
    <scope>NUCLEOTIDE SEQUENCE [LARGE SCALE GENOMIC DNA]</scope>
    <source>
        <strain evidence="9">DAOM197198w</strain>
    </source>
</reference>
<evidence type="ECO:0000256" key="5">
    <source>
        <dbReference type="PROSITE-ProRule" id="PRU10141"/>
    </source>
</evidence>
<sequence>MLTDIEYKDSSCDSIYWLEKSIEEGYFKYYDYKEFKSLQPIGRGSFGNVVRATWKSDTTLALKSFNNDKITLKEVVNEQLRLQRDVDYHENILQFRGITKYEADAIHQMKKYMLVLEYADSGTLNNYLKENFDELNWTHKYELAQQLASAVTCIHDEGIIHRDLHADNILVHRKNIKLADFGLSRKIAEASSSARIFGIIPYVDPKIFNNNPNNNDNCKRYKLNKKSDVYSIGILMWQISSGHKPFYNEDSKYDITLALAIVNGKREKTIGGTSPEYSNLYKECWKYEPGERPTIKEVASTLKKIYCPVKSDINNNSDNNKYLCVKDKSDLKSSKVSIEDLNRDLEIPVYSNIIQKIKPKDDLSSQIKRSTQLNMMSLNNNHLSDEGEKNKIKAFECQNKSADDEYLANQFRLEYCRKEATFKTYKEDILQNNFEKDNDTEKNLEKRYKPTENGSKVVQYNLIHYYEKDTEKDEKKDYKNGNLNFQFKLGCYDEEIETEILLSNEPCSLGEEKNTIYVCNEVASKVQALRNNIACLTHNGFAEINDDLISGPFKSLSDLLETNQDVLSCKKMAEFFVNYVDCITSWIQPKLDILKGNLNEVDLEELSKANIYDLIEEFEAVEVASNNAFGFAKTLANKLIGEVINEIEQDCDDNEDIKADPELIHVKQRETNSLWEGLHKVKSDLEQTLQAIDFKKKVNEVLNDVNDISNKISNALVKDVTYNDMENWRIKLNHFEQGELFSLTKLIQKNLNKENFCAFNDRKSKELEGLLKKVDGVIENLKRLMNNKINEADAYRLSRIDIYVSDVNDLQGWIDDSIKIFADAKPKHGILVGDSKALDKNSFSELTLLYEQFTKELPNRIDQLESTREKFNDISLKEEISELEEIPNRKSNLDQSWDNLDLITGEFKDFIEKIQNWYRQHDVIYNIEDSLSELEDRINGLSSIIGYDNLEGEVKELDDKINIAKLMLDEAKSRASQIIYDPDYFIDLKNHENFEHHYNKSTKQLDKLLSTFHNALTTTYNASLLAAFYADANRILENCYEETVMIKSRHDDLKNSRYYALHVDALGIIIENAINKYSKSEEKLNRYYQRVNVCLKKEVDKLVELKLAETKKNHIMCIFSKITSTLKQFSDAVALEHDEIELLRAVHNHAKTAHEINNWINSCNLAIISKYSIDQEALEEKITKFQNVIHQFKNQNHKILISGADNEPQETNPKIDFMRIQTNCVVERWYRLQNLLAHLRTSLDTLKEGQEISRSIDQLKARILNIPTYFTKYDIEELDKVQSEVNYIIEPKIKALDEMINDLTENDSGYIQQRCRIAEALIKLTDIIDNKRTQLWEARN</sequence>
<feature type="coiled-coil region" evidence="6">
    <location>
        <begin position="767"/>
        <end position="798"/>
    </location>
</feature>
<dbReference type="HOGENOM" id="CLU_005846_0_0_1"/>
<feature type="coiled-coil region" evidence="6">
    <location>
        <begin position="947"/>
        <end position="974"/>
    </location>
</feature>
<dbReference type="Pfam" id="PF07714">
    <property type="entry name" value="PK_Tyr_Ser-Thr"/>
    <property type="match status" value="1"/>
</dbReference>
<evidence type="ECO:0000256" key="1">
    <source>
        <dbReference type="ARBA" id="ARBA00022679"/>
    </source>
</evidence>
<dbReference type="OrthoDB" id="2347642at2759"/>
<evidence type="ECO:0000256" key="2">
    <source>
        <dbReference type="ARBA" id="ARBA00022741"/>
    </source>
</evidence>
<dbReference type="InterPro" id="IPR017441">
    <property type="entry name" value="Protein_kinase_ATP_BS"/>
</dbReference>
<proteinExistence type="predicted"/>
<dbReference type="PROSITE" id="PS00107">
    <property type="entry name" value="PROTEIN_KINASE_ATP"/>
    <property type="match status" value="1"/>
</dbReference>
<dbReference type="GO" id="GO:0004674">
    <property type="term" value="F:protein serine/threonine kinase activity"/>
    <property type="evidence" value="ECO:0007669"/>
    <property type="project" value="TreeGrafter"/>
</dbReference>
<feature type="domain" description="Protein kinase" evidence="7">
    <location>
        <begin position="35"/>
        <end position="306"/>
    </location>
</feature>
<dbReference type="GO" id="GO:0005524">
    <property type="term" value="F:ATP binding"/>
    <property type="evidence" value="ECO:0007669"/>
    <property type="project" value="UniProtKB-UniRule"/>
</dbReference>
<evidence type="ECO:0000313" key="8">
    <source>
        <dbReference type="EMBL" id="EXX50435.1"/>
    </source>
</evidence>
<dbReference type="PANTHER" id="PTHR44329">
    <property type="entry name" value="SERINE/THREONINE-PROTEIN KINASE TNNI3K-RELATED"/>
    <property type="match status" value="1"/>
</dbReference>
<evidence type="ECO:0000259" key="7">
    <source>
        <dbReference type="PROSITE" id="PS50011"/>
    </source>
</evidence>
<dbReference type="PRINTS" id="PR00109">
    <property type="entry name" value="TYRKINASE"/>
</dbReference>
<dbReference type="InterPro" id="IPR051681">
    <property type="entry name" value="Ser/Thr_Kinases-Pseudokinases"/>
</dbReference>
<protein>
    <submittedName>
        <fullName evidence="8">Kic1p</fullName>
    </submittedName>
</protein>
<evidence type="ECO:0000256" key="4">
    <source>
        <dbReference type="ARBA" id="ARBA00022840"/>
    </source>
</evidence>
<organism evidence="8 9">
    <name type="scientific">Rhizophagus irregularis (strain DAOM 197198w)</name>
    <name type="common">Glomus intraradices</name>
    <dbReference type="NCBI Taxonomy" id="1432141"/>
    <lineage>
        <taxon>Eukaryota</taxon>
        <taxon>Fungi</taxon>
        <taxon>Fungi incertae sedis</taxon>
        <taxon>Mucoromycota</taxon>
        <taxon>Glomeromycotina</taxon>
        <taxon>Glomeromycetes</taxon>
        <taxon>Glomerales</taxon>
        <taxon>Glomeraceae</taxon>
        <taxon>Rhizophagus</taxon>
    </lineage>
</organism>